<reference evidence="2 3" key="1">
    <citation type="submission" date="2019-08" db="EMBL/GenBank/DDBJ databases">
        <title>Bacillus genomes from the desert of Cuatro Cienegas, Coahuila.</title>
        <authorList>
            <person name="Olmedo-Alvarez G."/>
        </authorList>
    </citation>
    <scope>NUCLEOTIDE SEQUENCE [LARGE SCALE GENOMIC DNA]</scope>
    <source>
        <strain evidence="2 3">CH128b_4D</strain>
    </source>
</reference>
<comment type="caution">
    <text evidence="2">The sequence shown here is derived from an EMBL/GenBank/DDBJ whole genome shotgun (WGS) entry which is preliminary data.</text>
</comment>
<keyword evidence="1" id="KW-1133">Transmembrane helix</keyword>
<feature type="transmembrane region" description="Helical" evidence="1">
    <location>
        <begin position="12"/>
        <end position="34"/>
    </location>
</feature>
<proteinExistence type="predicted"/>
<evidence type="ECO:0000313" key="3">
    <source>
        <dbReference type="Proteomes" id="UP000325182"/>
    </source>
</evidence>
<keyword evidence="1" id="KW-0472">Membrane</keyword>
<feature type="transmembrane region" description="Helical" evidence="1">
    <location>
        <begin position="54"/>
        <end position="75"/>
    </location>
</feature>
<sequence length="187" mass="20217">MFAQRNLTVNQWILVIIILCIPLINLVFLLVWALSSTENESVRNFSRAVIKLHLILIGVTVAVFIGLGGSLAWIGSNEPTGGTGSMNSFLSLSGGSETESHIQFGNIVHRANMGITTISGETTNTDDQDHSYSAIITFYDSNKQIVGTGMAIIDNIGPGQTKTFETITTDNLENATSYKADVDSIIY</sequence>
<dbReference type="Proteomes" id="UP000325182">
    <property type="component" value="Unassembled WGS sequence"/>
</dbReference>
<accession>A0A5D4LZ95</accession>
<dbReference type="AlphaFoldDB" id="A0A5D4LZ95"/>
<dbReference type="EMBL" id="VTEG01000041">
    <property type="protein sequence ID" value="TYR94170.1"/>
    <property type="molecule type" value="Genomic_DNA"/>
</dbReference>
<name>A0A5D4LZ95_9BACI</name>
<keyword evidence="1" id="KW-0812">Transmembrane</keyword>
<dbReference type="InterPro" id="IPR047676">
    <property type="entry name" value="FxLYD_dom"/>
</dbReference>
<dbReference type="NCBIfam" id="NF038353">
    <property type="entry name" value="FxLYD_dom"/>
    <property type="match status" value="1"/>
</dbReference>
<protein>
    <submittedName>
        <fullName evidence="2">Uncharacterized protein</fullName>
    </submittedName>
</protein>
<gene>
    <name evidence="2" type="ORF">FZC84_22735</name>
</gene>
<dbReference type="RefSeq" id="WP_148955416.1">
    <property type="nucleotide sequence ID" value="NZ_VTEG01000041.1"/>
</dbReference>
<organism evidence="2 3">
    <name type="scientific">Rossellomorea vietnamensis</name>
    <dbReference type="NCBI Taxonomy" id="218284"/>
    <lineage>
        <taxon>Bacteria</taxon>
        <taxon>Bacillati</taxon>
        <taxon>Bacillota</taxon>
        <taxon>Bacilli</taxon>
        <taxon>Bacillales</taxon>
        <taxon>Bacillaceae</taxon>
        <taxon>Rossellomorea</taxon>
    </lineage>
</organism>
<evidence type="ECO:0000313" key="2">
    <source>
        <dbReference type="EMBL" id="TYR94170.1"/>
    </source>
</evidence>
<evidence type="ECO:0000256" key="1">
    <source>
        <dbReference type="SAM" id="Phobius"/>
    </source>
</evidence>